<proteinExistence type="predicted"/>
<keyword evidence="3" id="KW-1185">Reference proteome</keyword>
<name>A0AAN8RFG4_9PEZI</name>
<comment type="caution">
    <text evidence="2">The sequence shown here is derived from an EMBL/GenBank/DDBJ whole genome shotgun (WGS) entry which is preliminary data.</text>
</comment>
<dbReference type="PROSITE" id="PS51747">
    <property type="entry name" value="CYT_DCMP_DEAMINASES_2"/>
    <property type="match status" value="1"/>
</dbReference>
<dbReference type="PANTHER" id="PTHR11079">
    <property type="entry name" value="CYTOSINE DEAMINASE FAMILY MEMBER"/>
    <property type="match status" value="1"/>
</dbReference>
<evidence type="ECO:0000313" key="3">
    <source>
        <dbReference type="Proteomes" id="UP001313282"/>
    </source>
</evidence>
<dbReference type="GO" id="GO:0005737">
    <property type="term" value="C:cytoplasm"/>
    <property type="evidence" value="ECO:0007669"/>
    <property type="project" value="TreeGrafter"/>
</dbReference>
<dbReference type="GO" id="GO:0019858">
    <property type="term" value="P:cytosine metabolic process"/>
    <property type="evidence" value="ECO:0007669"/>
    <property type="project" value="TreeGrafter"/>
</dbReference>
<evidence type="ECO:0000259" key="1">
    <source>
        <dbReference type="PROSITE" id="PS51747"/>
    </source>
</evidence>
<dbReference type="InterPro" id="IPR002125">
    <property type="entry name" value="CMP_dCMP_dom"/>
</dbReference>
<protein>
    <submittedName>
        <fullName evidence="2">Cytosine deaminase</fullName>
    </submittedName>
</protein>
<gene>
    <name evidence="2" type="primary">FCY1</name>
    <name evidence="2" type="ORF">TWF718_005054</name>
</gene>
<dbReference type="EMBL" id="JAVHNR010000002">
    <property type="protein sequence ID" value="KAK6351910.1"/>
    <property type="molecule type" value="Genomic_DNA"/>
</dbReference>
<evidence type="ECO:0000313" key="2">
    <source>
        <dbReference type="EMBL" id="KAK6351910.1"/>
    </source>
</evidence>
<dbReference type="GO" id="GO:0004131">
    <property type="term" value="F:cytosine deaminase activity"/>
    <property type="evidence" value="ECO:0007669"/>
    <property type="project" value="TreeGrafter"/>
</dbReference>
<accession>A0AAN8RFG4</accession>
<dbReference type="GO" id="GO:0008655">
    <property type="term" value="P:pyrimidine-containing compound salvage"/>
    <property type="evidence" value="ECO:0007669"/>
    <property type="project" value="TreeGrafter"/>
</dbReference>
<organism evidence="2 3">
    <name type="scientific">Orbilia javanica</name>
    <dbReference type="NCBI Taxonomy" id="47235"/>
    <lineage>
        <taxon>Eukaryota</taxon>
        <taxon>Fungi</taxon>
        <taxon>Dikarya</taxon>
        <taxon>Ascomycota</taxon>
        <taxon>Pezizomycotina</taxon>
        <taxon>Orbiliomycetes</taxon>
        <taxon>Orbiliales</taxon>
        <taxon>Orbiliaceae</taxon>
        <taxon>Orbilia</taxon>
    </lineage>
</organism>
<dbReference type="SUPFAM" id="SSF53927">
    <property type="entry name" value="Cytidine deaminase-like"/>
    <property type="match status" value="1"/>
</dbReference>
<dbReference type="Proteomes" id="UP001313282">
    <property type="component" value="Unassembled WGS sequence"/>
</dbReference>
<feature type="domain" description="CMP/dCMP-type deaminase" evidence="1">
    <location>
        <begin position="11"/>
        <end position="156"/>
    </location>
</feature>
<dbReference type="GO" id="GO:0046087">
    <property type="term" value="P:cytidine metabolic process"/>
    <property type="evidence" value="ECO:0007669"/>
    <property type="project" value="TreeGrafter"/>
</dbReference>
<dbReference type="GO" id="GO:0005634">
    <property type="term" value="C:nucleus"/>
    <property type="evidence" value="ECO:0007669"/>
    <property type="project" value="TreeGrafter"/>
</dbReference>
<sequence length="193" mass="21132">MQLRTTATATEDDKRFMKVAYEEARKGYEEGGIPIGAVLVSSTGEILGQGHNLRIQNSSPILHVPSPPNIYIYIYSIHPTPKTPTNHTTQAEISTLQSAGRLPASKYANTTMYTTLSPCSMCTGAILLYKISRVVIGENRTFMGSEDWLGVKGVEVVVLDDEGCRELMERFVRERPGDWGEDIGEEGGEGCGC</sequence>
<dbReference type="Pfam" id="PF00383">
    <property type="entry name" value="dCMP_cyt_deam_1"/>
    <property type="match status" value="1"/>
</dbReference>
<dbReference type="PANTHER" id="PTHR11079:SF190">
    <property type="entry name" value="CYTOSINE DEAMINASE"/>
    <property type="match status" value="1"/>
</dbReference>
<dbReference type="CDD" id="cd01285">
    <property type="entry name" value="nucleoside_deaminase"/>
    <property type="match status" value="1"/>
</dbReference>
<dbReference type="GO" id="GO:0008835">
    <property type="term" value="F:diaminohydroxyphosphoribosylaminopyrimidine deaminase activity"/>
    <property type="evidence" value="ECO:0007669"/>
    <property type="project" value="TreeGrafter"/>
</dbReference>
<dbReference type="Gene3D" id="3.40.140.10">
    <property type="entry name" value="Cytidine Deaminase, domain 2"/>
    <property type="match status" value="1"/>
</dbReference>
<reference evidence="2 3" key="1">
    <citation type="submission" date="2019-10" db="EMBL/GenBank/DDBJ databases">
        <authorList>
            <person name="Palmer J.M."/>
        </authorList>
    </citation>
    <scope>NUCLEOTIDE SEQUENCE [LARGE SCALE GENOMIC DNA]</scope>
    <source>
        <strain evidence="2 3">TWF718</strain>
    </source>
</reference>
<dbReference type="AlphaFoldDB" id="A0AAN8RFG4"/>
<dbReference type="InterPro" id="IPR016193">
    <property type="entry name" value="Cytidine_deaminase-like"/>
</dbReference>